<keyword evidence="3" id="KW-1185">Reference proteome</keyword>
<protein>
    <submittedName>
        <fullName evidence="2">Oidioi.mRNA.OKI2018_I69.chr1.g2500.t1.cds</fullName>
    </submittedName>
</protein>
<reference evidence="2 3" key="1">
    <citation type="submission" date="2021-04" db="EMBL/GenBank/DDBJ databases">
        <authorList>
            <person name="Bliznina A."/>
        </authorList>
    </citation>
    <scope>NUCLEOTIDE SEQUENCE [LARGE SCALE GENOMIC DNA]</scope>
</reference>
<dbReference type="EMBL" id="OU015566">
    <property type="protein sequence ID" value="CAG5105839.1"/>
    <property type="molecule type" value="Genomic_DNA"/>
</dbReference>
<name>A0ABN7SR75_OIKDI</name>
<gene>
    <name evidence="2" type="ORF">OKIOD_LOCUS11265</name>
</gene>
<dbReference type="Proteomes" id="UP001158576">
    <property type="component" value="Chromosome 1"/>
</dbReference>
<evidence type="ECO:0000313" key="3">
    <source>
        <dbReference type="Proteomes" id="UP001158576"/>
    </source>
</evidence>
<proteinExistence type="predicted"/>
<accession>A0ABN7SR75</accession>
<sequence length="100" mass="11285">MTNHSLTDQEDKSIARLEACISKMGQYQAHMKKLEERNELLAAQNAQFKEENFKLKAKHALSRLPSTDENNNKTYTAFSTVSLPSFPQQNSCPSPNEAVI</sequence>
<keyword evidence="1" id="KW-0175">Coiled coil</keyword>
<feature type="coiled-coil region" evidence="1">
    <location>
        <begin position="17"/>
        <end position="51"/>
    </location>
</feature>
<evidence type="ECO:0000313" key="2">
    <source>
        <dbReference type="EMBL" id="CAG5105839.1"/>
    </source>
</evidence>
<organism evidence="2 3">
    <name type="scientific">Oikopleura dioica</name>
    <name type="common">Tunicate</name>
    <dbReference type="NCBI Taxonomy" id="34765"/>
    <lineage>
        <taxon>Eukaryota</taxon>
        <taxon>Metazoa</taxon>
        <taxon>Chordata</taxon>
        <taxon>Tunicata</taxon>
        <taxon>Appendicularia</taxon>
        <taxon>Copelata</taxon>
        <taxon>Oikopleuridae</taxon>
        <taxon>Oikopleura</taxon>
    </lineage>
</organism>
<evidence type="ECO:0000256" key="1">
    <source>
        <dbReference type="SAM" id="Coils"/>
    </source>
</evidence>